<dbReference type="Proteomes" id="UP001334248">
    <property type="component" value="Unassembled WGS sequence"/>
</dbReference>
<organism evidence="2 3">
    <name type="scientific">Knufia obscura</name>
    <dbReference type="NCBI Taxonomy" id="1635080"/>
    <lineage>
        <taxon>Eukaryota</taxon>
        <taxon>Fungi</taxon>
        <taxon>Dikarya</taxon>
        <taxon>Ascomycota</taxon>
        <taxon>Pezizomycotina</taxon>
        <taxon>Eurotiomycetes</taxon>
        <taxon>Chaetothyriomycetidae</taxon>
        <taxon>Chaetothyriales</taxon>
        <taxon>Trichomeriaceae</taxon>
        <taxon>Knufia</taxon>
    </lineage>
</organism>
<evidence type="ECO:0000313" key="3">
    <source>
        <dbReference type="Proteomes" id="UP001334248"/>
    </source>
</evidence>
<protein>
    <submittedName>
        <fullName evidence="2">Uncharacterized protein</fullName>
    </submittedName>
</protein>
<evidence type="ECO:0000313" key="2">
    <source>
        <dbReference type="EMBL" id="KAK5947341.1"/>
    </source>
</evidence>
<feature type="region of interest" description="Disordered" evidence="1">
    <location>
        <begin position="352"/>
        <end position="375"/>
    </location>
</feature>
<gene>
    <name evidence="2" type="ORF">PMZ80_001491</name>
</gene>
<dbReference type="GeneID" id="89994940"/>
<accession>A0ABR0S3E7</accession>
<comment type="caution">
    <text evidence="2">The sequence shown here is derived from an EMBL/GenBank/DDBJ whole genome shotgun (WGS) entry which is preliminary data.</text>
</comment>
<evidence type="ECO:0000256" key="1">
    <source>
        <dbReference type="SAM" id="MobiDB-lite"/>
    </source>
</evidence>
<dbReference type="RefSeq" id="XP_064735431.1">
    <property type="nucleotide sequence ID" value="XM_064869934.1"/>
</dbReference>
<name>A0ABR0S3E7_9EURO</name>
<sequence>MSLEEIPSIYELEAAASAPRNICTEELPYISVEKCSGGHRQSIFEYLTGDTTLEDEFFRRRTLSLGDFDGTRKIASPIPREEPRRTPVRDSIEAPLTPRRVNGCAPRPRYYDWDYGSTPSKFELVDEHGREIWFGDEENIKDDHSYMLPEQLEDLIGKLGGKQVSGTLLTQISEPHGKIDPELQIKTAGPLEIPLVTANDITERALVPSIRGEICSASTPELTRDDSDEEDTVGPGFDASPASLHFFGQAGAHVTTRELQDDFVAAQVTELAGGYLDIDQASQLEHDRINSDFFHISNAETFSRSLEAASPTGTVRIRGKSDAKPTSESQQYLLLSVYDDLADEDYYLGPDTKAPVGPFSQSSPSISDERTPSVDENMLPAPLKYLLHKPRKSQHNDLSIHAFEEPDTASTIRGVALNQLFVPDNEQPVRQTVTKASIANPEFTVAEAPFRNSALMQRRNDKINLIRKRKAQDQDTRFSSKRARHSFINKNSSKIKAHTSYLSEARSIAAIRTTSKTSSKASLLSHLLTSPMPQALRGFTGQFNLPIPSHLPPTTPPTRNFGNPSHPNGLITHTNFTPDTRHTPDLTEHDINHDATLLHLTQHAEIQSSHSANLHFFRTRAENELRKEAHRECTLARLEGVCVGYYRYFLGHMTVEEYVEAGMCVCWDECVCNKFCTRFGDLRCPCSGWVVLSEEGEDG</sequence>
<reference evidence="2 3" key="1">
    <citation type="journal article" date="2023" name="Res Sq">
        <title>Genomic and morphological characterization of Knufia obscura isolated from the Mars 2020 spacecraft assembly facility.</title>
        <authorList>
            <person name="Chander A.M."/>
            <person name="Teixeira M.M."/>
            <person name="Singh N.K."/>
            <person name="Williams M.P."/>
            <person name="Parker C.W."/>
            <person name="Leo P."/>
            <person name="Stajich J.E."/>
            <person name="Torok T."/>
            <person name="Tighe S."/>
            <person name="Mason C.E."/>
            <person name="Venkateswaran K."/>
        </authorList>
    </citation>
    <scope>NUCLEOTIDE SEQUENCE [LARGE SCALE GENOMIC DNA]</scope>
    <source>
        <strain evidence="2 3">CCFEE 5817</strain>
    </source>
</reference>
<keyword evidence="3" id="KW-1185">Reference proteome</keyword>
<dbReference type="EMBL" id="JAVHJV010000001">
    <property type="protein sequence ID" value="KAK5947341.1"/>
    <property type="molecule type" value="Genomic_DNA"/>
</dbReference>
<proteinExistence type="predicted"/>